<sequence length="108" mass="12145">MYTPVPVLERDGVRLYWVRSIITDRKVLANKPDIVIMDRAQSRVFLVDITIPNLVRAETEKNLRVSNPRPWLRKQGCCQLRQSAVKATGVPWQLTSSQDAESGVAGLG</sequence>
<protein>
    <submittedName>
        <fullName evidence="1">Jg7452 protein</fullName>
    </submittedName>
</protein>
<reference evidence="1" key="1">
    <citation type="submission" date="2022-03" db="EMBL/GenBank/DDBJ databases">
        <authorList>
            <person name="Lindestad O."/>
        </authorList>
    </citation>
    <scope>NUCLEOTIDE SEQUENCE</scope>
</reference>
<proteinExistence type="predicted"/>
<dbReference type="EMBL" id="CAKXAJ010025047">
    <property type="protein sequence ID" value="CAH2234313.1"/>
    <property type="molecule type" value="Genomic_DNA"/>
</dbReference>
<dbReference type="Proteomes" id="UP000838756">
    <property type="component" value="Unassembled WGS sequence"/>
</dbReference>
<name>A0A8S4RC72_9NEOP</name>
<keyword evidence="2" id="KW-1185">Reference proteome</keyword>
<dbReference type="AlphaFoldDB" id="A0A8S4RC72"/>
<organism evidence="1 2">
    <name type="scientific">Pararge aegeria aegeria</name>
    <dbReference type="NCBI Taxonomy" id="348720"/>
    <lineage>
        <taxon>Eukaryota</taxon>
        <taxon>Metazoa</taxon>
        <taxon>Ecdysozoa</taxon>
        <taxon>Arthropoda</taxon>
        <taxon>Hexapoda</taxon>
        <taxon>Insecta</taxon>
        <taxon>Pterygota</taxon>
        <taxon>Neoptera</taxon>
        <taxon>Endopterygota</taxon>
        <taxon>Lepidoptera</taxon>
        <taxon>Glossata</taxon>
        <taxon>Ditrysia</taxon>
        <taxon>Papilionoidea</taxon>
        <taxon>Nymphalidae</taxon>
        <taxon>Satyrinae</taxon>
        <taxon>Satyrini</taxon>
        <taxon>Parargina</taxon>
        <taxon>Pararge</taxon>
    </lineage>
</organism>
<evidence type="ECO:0000313" key="1">
    <source>
        <dbReference type="EMBL" id="CAH2234313.1"/>
    </source>
</evidence>
<accession>A0A8S4RC72</accession>
<evidence type="ECO:0000313" key="2">
    <source>
        <dbReference type="Proteomes" id="UP000838756"/>
    </source>
</evidence>
<dbReference type="OrthoDB" id="2194416at2759"/>
<gene>
    <name evidence="1" type="primary">jg7452</name>
    <name evidence="1" type="ORF">PAEG_LOCUS12155</name>
</gene>
<comment type="caution">
    <text evidence="1">The sequence shown here is derived from an EMBL/GenBank/DDBJ whole genome shotgun (WGS) entry which is preliminary data.</text>
</comment>